<dbReference type="InterPro" id="IPR050445">
    <property type="entry name" value="Bact_polysacc_biosynth/exp"/>
</dbReference>
<feature type="coiled-coil region" evidence="1">
    <location>
        <begin position="374"/>
        <end position="459"/>
    </location>
</feature>
<evidence type="ECO:0000256" key="2">
    <source>
        <dbReference type="SAM" id="MobiDB-lite"/>
    </source>
</evidence>
<dbReference type="EMBL" id="FXXQ01000003">
    <property type="protein sequence ID" value="SMX23349.1"/>
    <property type="molecule type" value="Genomic_DNA"/>
</dbReference>
<feature type="compositionally biased region" description="Basic and acidic residues" evidence="2">
    <location>
        <begin position="166"/>
        <end position="176"/>
    </location>
</feature>
<keyword evidence="3" id="KW-0472">Membrane</keyword>
<protein>
    <submittedName>
        <fullName evidence="4">Uncharacterized protein</fullName>
    </submittedName>
</protein>
<dbReference type="GO" id="GO:0004713">
    <property type="term" value="F:protein tyrosine kinase activity"/>
    <property type="evidence" value="ECO:0007669"/>
    <property type="project" value="TreeGrafter"/>
</dbReference>
<dbReference type="GO" id="GO:0005886">
    <property type="term" value="C:plasma membrane"/>
    <property type="evidence" value="ECO:0007669"/>
    <property type="project" value="TreeGrafter"/>
</dbReference>
<name>A0A238IXY5_9RHOB</name>
<dbReference type="PANTHER" id="PTHR32309">
    <property type="entry name" value="TYROSINE-PROTEIN KINASE"/>
    <property type="match status" value="1"/>
</dbReference>
<evidence type="ECO:0000313" key="4">
    <source>
        <dbReference type="EMBL" id="SMX23349.1"/>
    </source>
</evidence>
<proteinExistence type="predicted"/>
<keyword evidence="3" id="KW-1133">Transmembrane helix</keyword>
<accession>A0A238IXY5</accession>
<keyword evidence="1" id="KW-0175">Coiled coil</keyword>
<feature type="transmembrane region" description="Helical" evidence="3">
    <location>
        <begin position="534"/>
        <end position="554"/>
    </location>
</feature>
<organism evidence="4 5">
    <name type="scientific">Boseongicola aestuarii</name>
    <dbReference type="NCBI Taxonomy" id="1470561"/>
    <lineage>
        <taxon>Bacteria</taxon>
        <taxon>Pseudomonadati</taxon>
        <taxon>Pseudomonadota</taxon>
        <taxon>Alphaproteobacteria</taxon>
        <taxon>Rhodobacterales</taxon>
        <taxon>Paracoccaceae</taxon>
        <taxon>Boseongicola</taxon>
    </lineage>
</organism>
<dbReference type="AlphaFoldDB" id="A0A238IXY5"/>
<evidence type="ECO:0000256" key="3">
    <source>
        <dbReference type="SAM" id="Phobius"/>
    </source>
</evidence>
<feature type="transmembrane region" description="Helical" evidence="3">
    <location>
        <begin position="199"/>
        <end position="224"/>
    </location>
</feature>
<feature type="region of interest" description="Disordered" evidence="2">
    <location>
        <begin position="1"/>
        <end position="52"/>
    </location>
</feature>
<evidence type="ECO:0000313" key="5">
    <source>
        <dbReference type="Proteomes" id="UP000201838"/>
    </source>
</evidence>
<feature type="compositionally biased region" description="Polar residues" evidence="2">
    <location>
        <begin position="115"/>
        <end position="124"/>
    </location>
</feature>
<keyword evidence="5" id="KW-1185">Reference proteome</keyword>
<gene>
    <name evidence="4" type="ORF">BOA8489_01454</name>
</gene>
<dbReference type="Proteomes" id="UP000201838">
    <property type="component" value="Unassembled WGS sequence"/>
</dbReference>
<sequence>MIMKPKAPKFRIRRDANSTTRQDADDMPFASGNDGFGDEPFPGSAKAAAESVASEENIAEIRREGLTGRQLRMARRLAQKNGLSPKSDFDAVRLLRARGIDPFDRANMLELVTARPNSKATPSAASPVASKGEAPRPKSAPTSRPESAPHSKSGAAVKNLPQTVDEDARLPGRHDPSAGFQTHELERIQRDIVRRRRRALLFLATRLTFFVFLPTFLAGLYFAYVATPSYATKSEFIVQQAESAGGGSGGLLGGTSMATSQDSIMVQDFLTSREALAKLNADHDYRSHFSDESIDVIQRLPADASNEDVYAHYRNNVTIGYDPTEGVLRMEVSALSPEMSRVFSEALIGYAEARVDSVTERKRRDQMRGSSESFETAEAKMVEAQERVLTLQEQLGVMDPASETSALMGQISNFEIQVAEKRLQLQQLLDNTEPNAARVAGVEGDIRRLEDLISELRLQMTTQVGSQGSLASISARLRMAEVDLETRTMMMQESLQSMEAARIEAMRQVRFLSIGVAPIPPDEPTYPKVFENTLITLLILSAVYLLVSLTAAVLREQVSN</sequence>
<feature type="compositionally biased region" description="Basic residues" evidence="2">
    <location>
        <begin position="1"/>
        <end position="12"/>
    </location>
</feature>
<keyword evidence="3" id="KW-0812">Transmembrane</keyword>
<dbReference type="OrthoDB" id="7810642at2"/>
<evidence type="ECO:0000256" key="1">
    <source>
        <dbReference type="SAM" id="Coils"/>
    </source>
</evidence>
<reference evidence="4 5" key="1">
    <citation type="submission" date="2017-05" db="EMBL/GenBank/DDBJ databases">
        <authorList>
            <person name="Song R."/>
            <person name="Chenine A.L."/>
            <person name="Ruprecht R.M."/>
        </authorList>
    </citation>
    <scope>NUCLEOTIDE SEQUENCE [LARGE SCALE GENOMIC DNA]</scope>
    <source>
        <strain evidence="4 5">CECT 8489</strain>
    </source>
</reference>
<dbReference type="RefSeq" id="WP_093973318.1">
    <property type="nucleotide sequence ID" value="NZ_FXXQ01000003.1"/>
</dbReference>
<feature type="region of interest" description="Disordered" evidence="2">
    <location>
        <begin position="114"/>
        <end position="182"/>
    </location>
</feature>
<dbReference type="PANTHER" id="PTHR32309:SF13">
    <property type="entry name" value="FERRIC ENTEROBACTIN TRANSPORT PROTEIN FEPE"/>
    <property type="match status" value="1"/>
</dbReference>